<dbReference type="SUPFAM" id="SSF54523">
    <property type="entry name" value="Pili subunits"/>
    <property type="match status" value="1"/>
</dbReference>
<dbReference type="InterPro" id="IPR045584">
    <property type="entry name" value="Pilin-like"/>
</dbReference>
<dbReference type="InterPro" id="IPR012902">
    <property type="entry name" value="N_methyl_site"/>
</dbReference>
<gene>
    <name evidence="2" type="ORF">A3J64_03335</name>
</gene>
<dbReference type="NCBIfam" id="TIGR02532">
    <property type="entry name" value="IV_pilin_GFxxxE"/>
    <property type="match status" value="1"/>
</dbReference>
<comment type="caution">
    <text evidence="2">The sequence shown here is derived from an EMBL/GenBank/DDBJ whole genome shotgun (WGS) entry which is preliminary data.</text>
</comment>
<evidence type="ECO:0000313" key="3">
    <source>
        <dbReference type="Proteomes" id="UP000177061"/>
    </source>
</evidence>
<name>A0A1G2FF81_9BACT</name>
<feature type="transmembrane region" description="Helical" evidence="1">
    <location>
        <begin position="20"/>
        <end position="40"/>
    </location>
</feature>
<organism evidence="2 3">
    <name type="scientific">Candidatus Portnoybacteria bacterium RIFCSPHIGHO2_12_FULL_38_9</name>
    <dbReference type="NCBI Taxonomy" id="1801997"/>
    <lineage>
        <taxon>Bacteria</taxon>
        <taxon>Candidatus Portnoyibacteriota</taxon>
    </lineage>
</organism>
<accession>A0A1G2FF81</accession>
<dbReference type="Gene3D" id="3.30.700.10">
    <property type="entry name" value="Glycoprotein, Type 4 Pilin"/>
    <property type="match status" value="1"/>
</dbReference>
<keyword evidence="1" id="KW-0812">Transmembrane</keyword>
<reference evidence="2 3" key="1">
    <citation type="journal article" date="2016" name="Nat. Commun.">
        <title>Thousands of microbial genomes shed light on interconnected biogeochemical processes in an aquifer system.</title>
        <authorList>
            <person name="Anantharaman K."/>
            <person name="Brown C.T."/>
            <person name="Hug L.A."/>
            <person name="Sharon I."/>
            <person name="Castelle C.J."/>
            <person name="Probst A.J."/>
            <person name="Thomas B.C."/>
            <person name="Singh A."/>
            <person name="Wilkins M.J."/>
            <person name="Karaoz U."/>
            <person name="Brodie E.L."/>
            <person name="Williams K.H."/>
            <person name="Hubbard S.S."/>
            <person name="Banfield J.F."/>
        </authorList>
    </citation>
    <scope>NUCLEOTIDE SEQUENCE [LARGE SCALE GENOMIC DNA]</scope>
</reference>
<proteinExistence type="predicted"/>
<protein>
    <recommendedName>
        <fullName evidence="4">General secretion pathway GspH domain-containing protein</fullName>
    </recommendedName>
</protein>
<evidence type="ECO:0000313" key="2">
    <source>
        <dbReference type="EMBL" id="OGZ36736.1"/>
    </source>
</evidence>
<dbReference type="PROSITE" id="PS00409">
    <property type="entry name" value="PROKAR_NTER_METHYL"/>
    <property type="match status" value="1"/>
</dbReference>
<dbReference type="AlphaFoldDB" id="A0A1G2FF81"/>
<dbReference type="Pfam" id="PF07963">
    <property type="entry name" value="N_methyl"/>
    <property type="match status" value="1"/>
</dbReference>
<evidence type="ECO:0008006" key="4">
    <source>
        <dbReference type="Google" id="ProtNLM"/>
    </source>
</evidence>
<keyword evidence="1" id="KW-0472">Membrane</keyword>
<dbReference type="STRING" id="1801997.A3J64_03335"/>
<sequence length="169" mass="18627">MSFLKSQISNLKSIKGFTLIELVVVIAIMALLSGFVLANYRQGQSRYDLETAAQIFIANLRRAQNLAMVGLEQNGASPFGYGIYTPDSNSYLIFYNQTGDNDYQPASIDLEVISLPSRVFISPIGRSIFFTPPDPTTYINGENSGSQSFTLTKDGEIRSVTIYSSGRIE</sequence>
<dbReference type="EMBL" id="MHNB01000022">
    <property type="protein sequence ID" value="OGZ36736.1"/>
    <property type="molecule type" value="Genomic_DNA"/>
</dbReference>
<dbReference type="Proteomes" id="UP000177061">
    <property type="component" value="Unassembled WGS sequence"/>
</dbReference>
<keyword evidence="1" id="KW-1133">Transmembrane helix</keyword>
<evidence type="ECO:0000256" key="1">
    <source>
        <dbReference type="SAM" id="Phobius"/>
    </source>
</evidence>